<sequence>MKTMRGRSWLVVAVAALTATLGSTGVTNAAPSRERPVAEGQQFADFNTFVSRYSGRCLDVANGSVRDEANVHQWACEGVASQSWRFMPAGDGYYYIVAKHSDLCLDVDTRAANGDYGGNVHQYRCWGGRNQQWRLDSIGDGYYYVVARHNNKCLDVDTRPGNVNGANVHNWTCWGGNNQMWKINPI</sequence>
<keyword evidence="4" id="KW-1185">Reference proteome</keyword>
<organism evidence="3 4">
    <name type="scientific">Streptomyces klenkii</name>
    <dbReference type="NCBI Taxonomy" id="1420899"/>
    <lineage>
        <taxon>Bacteria</taxon>
        <taxon>Bacillati</taxon>
        <taxon>Actinomycetota</taxon>
        <taxon>Actinomycetes</taxon>
        <taxon>Kitasatosporales</taxon>
        <taxon>Streptomycetaceae</taxon>
        <taxon>Streptomyces</taxon>
    </lineage>
</organism>
<name>A0A3B0BBS9_9ACTN</name>
<keyword evidence="1" id="KW-0732">Signal</keyword>
<evidence type="ECO:0000313" key="4">
    <source>
        <dbReference type="Proteomes" id="UP000270343"/>
    </source>
</evidence>
<dbReference type="PROSITE" id="PS50231">
    <property type="entry name" value="RICIN_B_LECTIN"/>
    <property type="match status" value="1"/>
</dbReference>
<dbReference type="AlphaFoldDB" id="A0A3B0BBS9"/>
<feature type="signal peptide" evidence="1">
    <location>
        <begin position="1"/>
        <end position="29"/>
    </location>
</feature>
<evidence type="ECO:0000256" key="1">
    <source>
        <dbReference type="SAM" id="SignalP"/>
    </source>
</evidence>
<dbReference type="Gene3D" id="2.80.10.50">
    <property type="match status" value="3"/>
</dbReference>
<dbReference type="Pfam" id="PF14200">
    <property type="entry name" value="RicinB_lectin_2"/>
    <property type="match status" value="1"/>
</dbReference>
<feature type="chain" id="PRO_5017293323" evidence="1">
    <location>
        <begin position="30"/>
        <end position="186"/>
    </location>
</feature>
<dbReference type="CDD" id="cd00161">
    <property type="entry name" value="beta-trefoil_Ricin-like"/>
    <property type="match status" value="1"/>
</dbReference>
<accession>A0A3B0BBS9</accession>
<evidence type="ECO:0000313" key="3">
    <source>
        <dbReference type="EMBL" id="RKN70290.1"/>
    </source>
</evidence>
<proteinExistence type="predicted"/>
<dbReference type="SUPFAM" id="SSF50370">
    <property type="entry name" value="Ricin B-like lectins"/>
    <property type="match status" value="1"/>
</dbReference>
<dbReference type="SMART" id="SM00458">
    <property type="entry name" value="RICIN"/>
    <property type="match status" value="1"/>
</dbReference>
<reference evidence="3 4" key="1">
    <citation type="journal article" date="2015" name="Antonie Van Leeuwenhoek">
        <title>Streptomyces klenkii sp. nov., isolated from deep marine sediment.</title>
        <authorList>
            <person name="Veyisoglu A."/>
            <person name="Sahin N."/>
        </authorList>
    </citation>
    <scope>NUCLEOTIDE SEQUENCE [LARGE SCALE GENOMIC DNA]</scope>
    <source>
        <strain evidence="3 4">KCTC 29202</strain>
    </source>
</reference>
<dbReference type="InterPro" id="IPR000772">
    <property type="entry name" value="Ricin_B_lectin"/>
</dbReference>
<feature type="domain" description="Ricin B lectin" evidence="2">
    <location>
        <begin position="44"/>
        <end position="184"/>
    </location>
</feature>
<dbReference type="InterPro" id="IPR035992">
    <property type="entry name" value="Ricin_B-like_lectins"/>
</dbReference>
<dbReference type="EMBL" id="RBAM01000008">
    <property type="protein sequence ID" value="RKN70290.1"/>
    <property type="molecule type" value="Genomic_DNA"/>
</dbReference>
<gene>
    <name evidence="3" type="ORF">D7231_20640</name>
</gene>
<comment type="caution">
    <text evidence="3">The sequence shown here is derived from an EMBL/GenBank/DDBJ whole genome shotgun (WGS) entry which is preliminary data.</text>
</comment>
<protein>
    <submittedName>
        <fullName evidence="3">Arabinogalactan endo-1,4-beta-galactosidase</fullName>
    </submittedName>
</protein>
<dbReference type="Proteomes" id="UP000270343">
    <property type="component" value="Unassembled WGS sequence"/>
</dbReference>
<evidence type="ECO:0000259" key="2">
    <source>
        <dbReference type="SMART" id="SM00458"/>
    </source>
</evidence>